<proteinExistence type="predicted"/>
<evidence type="ECO:0000313" key="2">
    <source>
        <dbReference type="Proteomes" id="UP000003900"/>
    </source>
</evidence>
<comment type="caution">
    <text evidence="1">The sequence shown here is derived from an EMBL/GenBank/DDBJ whole genome shotgun (WGS) entry which is preliminary data.</text>
</comment>
<keyword evidence="2" id="KW-1185">Reference proteome</keyword>
<gene>
    <name evidence="1" type="ORF">PDENDC454_16488</name>
</gene>
<sequence length="66" mass="7561">MTSCDVCDKTMDKGAGKGYKEKKKQCKQIGLTLTTWDDPPVRYLQKEARRLAESLLSRFPRQRALA</sequence>
<evidence type="ECO:0000313" key="1">
    <source>
        <dbReference type="EMBL" id="EHQ61184.1"/>
    </source>
</evidence>
<organism evidence="1 2">
    <name type="scientific">Paenibacillus dendritiformis C454</name>
    <dbReference type="NCBI Taxonomy" id="1131935"/>
    <lineage>
        <taxon>Bacteria</taxon>
        <taxon>Bacillati</taxon>
        <taxon>Bacillota</taxon>
        <taxon>Bacilli</taxon>
        <taxon>Bacillales</taxon>
        <taxon>Paenibacillaceae</taxon>
        <taxon>Paenibacillus</taxon>
    </lineage>
</organism>
<protein>
    <submittedName>
        <fullName evidence="1">Uncharacterized protein</fullName>
    </submittedName>
</protein>
<dbReference type="AlphaFoldDB" id="H3SIC6"/>
<accession>H3SIC6</accession>
<name>H3SIC6_9BACL</name>
<dbReference type="STRING" id="1131935.PDENDC454_16488"/>
<dbReference type="EMBL" id="AHKH01000045">
    <property type="protein sequence ID" value="EHQ61184.1"/>
    <property type="molecule type" value="Genomic_DNA"/>
</dbReference>
<reference evidence="1 2" key="1">
    <citation type="journal article" date="2012" name="J. Bacteriol.">
        <title>Genome Sequence of the Pattern-Forming Social Bacterium Paenibacillus dendritiformis C454 Chiral Morphotype.</title>
        <authorList>
            <person name="Sirota-Madi A."/>
            <person name="Olender T."/>
            <person name="Helman Y."/>
            <person name="Brainis I."/>
            <person name="Finkelshtein A."/>
            <person name="Roth D."/>
            <person name="Hagai E."/>
            <person name="Leshkowitz D."/>
            <person name="Brodsky L."/>
            <person name="Galatenko V."/>
            <person name="Nikolaev V."/>
            <person name="Gutnick D.L."/>
            <person name="Lancet D."/>
            <person name="Ben-Jacob E."/>
        </authorList>
    </citation>
    <scope>NUCLEOTIDE SEQUENCE [LARGE SCALE GENOMIC DNA]</scope>
    <source>
        <strain evidence="1 2">C454</strain>
    </source>
</reference>
<dbReference type="Proteomes" id="UP000003900">
    <property type="component" value="Unassembled WGS sequence"/>
</dbReference>